<accession>A0A1Q9CAU5</accession>
<evidence type="ECO:0000256" key="5">
    <source>
        <dbReference type="PIRSR" id="PIRSR601461-1"/>
    </source>
</evidence>
<dbReference type="PRINTS" id="PR00792">
    <property type="entry name" value="PEPSIN"/>
</dbReference>
<dbReference type="PROSITE" id="PS51767">
    <property type="entry name" value="PEPTIDASE_A1"/>
    <property type="match status" value="1"/>
</dbReference>
<dbReference type="GO" id="GO:0004190">
    <property type="term" value="F:aspartic-type endopeptidase activity"/>
    <property type="evidence" value="ECO:0007669"/>
    <property type="project" value="UniProtKB-KW"/>
</dbReference>
<feature type="active site" evidence="5">
    <location>
        <position position="719"/>
    </location>
</feature>
<dbReference type="Proteomes" id="UP000186817">
    <property type="component" value="Unassembled WGS sequence"/>
</dbReference>
<dbReference type="PANTHER" id="PTHR47966:SF51">
    <property type="entry name" value="BETA-SITE APP-CLEAVING ENZYME, ISOFORM A-RELATED"/>
    <property type="match status" value="1"/>
</dbReference>
<keyword evidence="3" id="KW-0064">Aspartyl protease</keyword>
<dbReference type="SUPFAM" id="SSF50630">
    <property type="entry name" value="Acid proteases"/>
    <property type="match status" value="1"/>
</dbReference>
<dbReference type="EMBL" id="LSRX01001421">
    <property type="protein sequence ID" value="OLP80055.1"/>
    <property type="molecule type" value="Genomic_DNA"/>
</dbReference>
<comment type="caution">
    <text evidence="8">The sequence shown here is derived from an EMBL/GenBank/DDBJ whole genome shotgun (WGS) entry which is preliminary data.</text>
</comment>
<dbReference type="Pfam" id="PF00026">
    <property type="entry name" value="Asp"/>
    <property type="match status" value="1"/>
</dbReference>
<evidence type="ECO:0000256" key="1">
    <source>
        <dbReference type="ARBA" id="ARBA00007447"/>
    </source>
</evidence>
<evidence type="ECO:0000313" key="9">
    <source>
        <dbReference type="Proteomes" id="UP000186817"/>
    </source>
</evidence>
<keyword evidence="4" id="KW-0378">Hydrolase</keyword>
<feature type="compositionally biased region" description="Basic and acidic residues" evidence="6">
    <location>
        <begin position="210"/>
        <end position="234"/>
    </location>
</feature>
<comment type="similarity">
    <text evidence="1">Belongs to the peptidase A1 family.</text>
</comment>
<name>A0A1Q9CAU5_SYMMI</name>
<dbReference type="Gene3D" id="2.40.70.10">
    <property type="entry name" value="Acid Proteases"/>
    <property type="match status" value="2"/>
</dbReference>
<dbReference type="AlphaFoldDB" id="A0A1Q9CAU5"/>
<dbReference type="InterPro" id="IPR001461">
    <property type="entry name" value="Aspartic_peptidase_A1"/>
</dbReference>
<protein>
    <submittedName>
        <fullName evidence="8">Pepsin A</fullName>
    </submittedName>
</protein>
<feature type="active site" evidence="5">
    <location>
        <position position="504"/>
    </location>
</feature>
<proteinExistence type="inferred from homology"/>
<dbReference type="CDD" id="cd05471">
    <property type="entry name" value="pepsin_like"/>
    <property type="match status" value="1"/>
</dbReference>
<evidence type="ECO:0000313" key="8">
    <source>
        <dbReference type="EMBL" id="OLP80055.1"/>
    </source>
</evidence>
<keyword evidence="2" id="KW-0645">Protease</keyword>
<feature type="region of interest" description="Disordered" evidence="6">
    <location>
        <begin position="958"/>
        <end position="981"/>
    </location>
</feature>
<evidence type="ECO:0000256" key="4">
    <source>
        <dbReference type="ARBA" id="ARBA00022801"/>
    </source>
</evidence>
<feature type="region of interest" description="Disordered" evidence="6">
    <location>
        <begin position="210"/>
        <end position="248"/>
    </location>
</feature>
<feature type="region of interest" description="Disordered" evidence="6">
    <location>
        <begin position="149"/>
        <end position="186"/>
    </location>
</feature>
<dbReference type="InterPro" id="IPR034164">
    <property type="entry name" value="Pepsin-like_dom"/>
</dbReference>
<reference evidence="8 9" key="1">
    <citation type="submission" date="2016-02" db="EMBL/GenBank/DDBJ databases">
        <title>Genome analysis of coral dinoflagellate symbionts highlights evolutionary adaptations to a symbiotic lifestyle.</title>
        <authorList>
            <person name="Aranda M."/>
            <person name="Li Y."/>
            <person name="Liew Y.J."/>
            <person name="Baumgarten S."/>
            <person name="Simakov O."/>
            <person name="Wilson M."/>
            <person name="Piel J."/>
            <person name="Ashoor H."/>
            <person name="Bougouffa S."/>
            <person name="Bajic V.B."/>
            <person name="Ryu T."/>
            <person name="Ravasi T."/>
            <person name="Bayer T."/>
            <person name="Micklem G."/>
            <person name="Kim H."/>
            <person name="Bhak J."/>
            <person name="Lajeunesse T.C."/>
            <person name="Voolstra C.R."/>
        </authorList>
    </citation>
    <scope>NUCLEOTIDE SEQUENCE [LARGE SCALE GENOMIC DNA]</scope>
    <source>
        <strain evidence="8 9">CCMP2467</strain>
    </source>
</reference>
<dbReference type="InterPro" id="IPR021109">
    <property type="entry name" value="Peptidase_aspartic_dom_sf"/>
</dbReference>
<keyword evidence="9" id="KW-1185">Reference proteome</keyword>
<feature type="compositionally biased region" description="Gly residues" evidence="6">
    <location>
        <begin position="170"/>
        <end position="179"/>
    </location>
</feature>
<evidence type="ECO:0000259" key="7">
    <source>
        <dbReference type="PROSITE" id="PS51767"/>
    </source>
</evidence>
<dbReference type="PANTHER" id="PTHR47966">
    <property type="entry name" value="BETA-SITE APP-CLEAVING ENZYME, ISOFORM A-RELATED"/>
    <property type="match status" value="1"/>
</dbReference>
<evidence type="ECO:0000256" key="3">
    <source>
        <dbReference type="ARBA" id="ARBA00022750"/>
    </source>
</evidence>
<organism evidence="8 9">
    <name type="scientific">Symbiodinium microadriaticum</name>
    <name type="common">Dinoflagellate</name>
    <name type="synonym">Zooxanthella microadriatica</name>
    <dbReference type="NCBI Taxonomy" id="2951"/>
    <lineage>
        <taxon>Eukaryota</taxon>
        <taxon>Sar</taxon>
        <taxon>Alveolata</taxon>
        <taxon>Dinophyceae</taxon>
        <taxon>Suessiales</taxon>
        <taxon>Symbiodiniaceae</taxon>
        <taxon>Symbiodinium</taxon>
    </lineage>
</organism>
<dbReference type="InterPro" id="IPR033121">
    <property type="entry name" value="PEPTIDASE_A1"/>
</dbReference>
<sequence>MLCTSTCPTDVFDPSRNPSAACGTLRPNCPQPKALTWLDWIFEDCGCGDALPDAAGNCGCLMRRASRPSGQSWIVALCPLTSACVFPQLRGAALLRHRLAGLLEQELRADVEAYQANSAAAEVVGSSVPSLAMKLTDLLTTFGTGSQNRRLTSFQGLGNPFAPQGPPQGPGGGAAGGDSGDWWQDESGKWHFGGEAEHWWRDEHHQWHKGGESQTWRQDEAGNWHEVDEDNPRESEDELMMGDNPDMGEPQQDIKDLDALNDALKEDMPPMFSSKRGGVFPFPVLSYDCKIQRSLALMRGQAVAVAGAVLLLAVQAGRQDATDIFHPGHEAVHVTRLHRYEHEGMTSFLEAEARWKGSREEVVSPLLSRARSKRSAKPKGFLRVSQTQEAALKAHQTASLLQELEDARANSSTIGGSFRNEGKVLRYHGLEIPNENHPAETRLTSLESQYIGQIGVGSVLAPKGCTPSSESLIYLGPADYDSATEEQKNTCHVRDQSLVWVVFDTGSTNIWVSSVLCTKGPCASADRSRYDRSLSRTYAPGPGGTLQIEFGTGRITGPEAVDDFHIGPFSVFNQTFGMIESEEGRVFEEVPVEGILGLAFPAMAAHGIRPFVDGIIENKAIGRNEFAFYFSPDDPAGNAVFWGGVDKSFYHGEIEYFPVVQPYYWAIELVDFKIGEDSLLHLLLPEAEETPDLEHEGASGHKKHRHHGAGEPVFKAIVDTGTTFFTAQGRLFKETMKRLAAGPCHSLTKQSHPDITYTLKNTAGQVRDFVISNKQYMLSSQEGDDSECTPAFMLIEVPRAHGPGMVLGEVFLRIYFSVFDRGSGSVDEARIGFAKANSGADAKSRLKGLTSNQPVFHRHRDPSFTPSIENIITKSGPSELGRNVAELSRALGQLKDDVNSNLSQDRIAAMTSEDVPNMVTPVAESLKEVIRSAKSMQDRLTAISDAAYSIVGTAAEDAERRLNGESPEEAAEGEADGAGDGYGGDHGYYDDYYGQQGGYGGYGQGGYDQGGHGAYGGQWDQGGQGQGMHLAGIPLAALALPALAAQADLWKHSRHLRRKNPQLKSFF</sequence>
<evidence type="ECO:0000256" key="2">
    <source>
        <dbReference type="ARBA" id="ARBA00022670"/>
    </source>
</evidence>
<feature type="domain" description="Peptidase A1" evidence="7">
    <location>
        <begin position="487"/>
        <end position="834"/>
    </location>
</feature>
<dbReference type="GO" id="GO:0006508">
    <property type="term" value="P:proteolysis"/>
    <property type="evidence" value="ECO:0007669"/>
    <property type="project" value="UniProtKB-KW"/>
</dbReference>
<feature type="compositionally biased region" description="Acidic residues" evidence="6">
    <location>
        <begin position="966"/>
        <end position="977"/>
    </location>
</feature>
<dbReference type="OrthoDB" id="771136at2759"/>
<gene>
    <name evidence="8" type="primary">PGA</name>
    <name evidence="8" type="ORF">AK812_SmicGene39582</name>
</gene>
<evidence type="ECO:0000256" key="6">
    <source>
        <dbReference type="SAM" id="MobiDB-lite"/>
    </source>
</evidence>